<dbReference type="InParanoid" id="Q6KZB6"/>
<dbReference type="AlphaFoldDB" id="Q6KZB6"/>
<dbReference type="KEGG" id="pto:PTO1351"/>
<accession>Q6KZB6</accession>
<dbReference type="EMBL" id="AE017261">
    <property type="protein sequence ID" value="AAT43936.1"/>
    <property type="molecule type" value="Genomic_DNA"/>
</dbReference>
<dbReference type="RefSeq" id="WP_011178152.1">
    <property type="nucleotide sequence ID" value="NC_005877.1"/>
</dbReference>
<keyword evidence="1" id="KW-0812">Transmembrane</keyword>
<organism evidence="2 3">
    <name type="scientific">Picrophilus torridus (strain ATCC 700027 / DSM 9790 / JCM 10055 / NBRC 100828 / KAW 2/3)</name>
    <dbReference type="NCBI Taxonomy" id="1122961"/>
    <lineage>
        <taxon>Archaea</taxon>
        <taxon>Methanobacteriati</taxon>
        <taxon>Thermoplasmatota</taxon>
        <taxon>Thermoplasmata</taxon>
        <taxon>Thermoplasmatales</taxon>
        <taxon>Picrophilaceae</taxon>
        <taxon>Picrophilus</taxon>
    </lineage>
</organism>
<protein>
    <submittedName>
        <fullName evidence="2">Hypothetical exported protein</fullName>
    </submittedName>
</protein>
<evidence type="ECO:0000256" key="1">
    <source>
        <dbReference type="SAM" id="Phobius"/>
    </source>
</evidence>
<proteinExistence type="predicted"/>
<dbReference type="Proteomes" id="UP000000438">
    <property type="component" value="Chromosome"/>
</dbReference>
<evidence type="ECO:0000313" key="3">
    <source>
        <dbReference type="Proteomes" id="UP000000438"/>
    </source>
</evidence>
<feature type="transmembrane region" description="Helical" evidence="1">
    <location>
        <begin position="192"/>
        <end position="210"/>
    </location>
</feature>
<dbReference type="PaxDb" id="263820-PTO1351"/>
<dbReference type="GeneID" id="2845267"/>
<feature type="transmembrane region" description="Helical" evidence="1">
    <location>
        <begin position="6"/>
        <end position="26"/>
    </location>
</feature>
<gene>
    <name evidence="2" type="ordered locus">PTO1351</name>
</gene>
<feature type="transmembrane region" description="Helical" evidence="1">
    <location>
        <begin position="216"/>
        <end position="238"/>
    </location>
</feature>
<reference evidence="2 3" key="1">
    <citation type="journal article" date="2004" name="Proc. Natl. Acad. Sci. U.S.A.">
        <title>Genome sequence of Picrophilus torridus and its implications for life around pH 0.</title>
        <authorList>
            <person name="Futterer O."/>
            <person name="Angelov A."/>
            <person name="Liesegang H."/>
            <person name="Gottschalk G."/>
            <person name="Schleper C."/>
            <person name="Schepers B."/>
            <person name="Dock C."/>
            <person name="Antranikian G."/>
            <person name="Liebl W."/>
        </authorList>
    </citation>
    <scope>NUCLEOTIDE SEQUENCE [LARGE SCALE GENOMIC DNA]</scope>
    <source>
        <strain evidence="3">ATCC 700027 / DSM 9790 / JCM 10055 / NBRC 100828</strain>
    </source>
</reference>
<evidence type="ECO:0000313" key="2">
    <source>
        <dbReference type="EMBL" id="AAT43936.1"/>
    </source>
</evidence>
<keyword evidence="1" id="KW-1133">Transmembrane helix</keyword>
<name>Q6KZB6_PICTO</name>
<sequence>MHRFRALLLFIIILVFFYSILLPPAIQNNLNISYDNSINDPFMVHSFNNSCESRYYLNKNNYYIDIASANHKDFYLNVSGNGVSLNLYSNKWEFHGFYINESGIYYFNTSGSGRYLISMSAQDPGFVYKYNINMPTSFVLVPALIDQNRIEIETNSNYRMLLYNSLLEPLKCSNKGRIYYNITSKQYNGVDFITLYANMNTLVLLSWGAFHARHNLKYNIIEIILPGFIISIYIIFRITKKNYKNKRR</sequence>
<keyword evidence="1" id="KW-0472">Membrane</keyword>
<dbReference type="HOGENOM" id="CLU_1118243_0_0_2"/>